<dbReference type="GO" id="GO:0003676">
    <property type="term" value="F:nucleic acid binding"/>
    <property type="evidence" value="ECO:0007669"/>
    <property type="project" value="InterPro"/>
</dbReference>
<dbReference type="Pfam" id="PF01844">
    <property type="entry name" value="HNH"/>
    <property type="match status" value="1"/>
</dbReference>
<organism evidence="3 4">
    <name type="scientific">Williamsia marianensis</name>
    <dbReference type="NCBI Taxonomy" id="85044"/>
    <lineage>
        <taxon>Bacteria</taxon>
        <taxon>Bacillati</taxon>
        <taxon>Actinomycetota</taxon>
        <taxon>Actinomycetes</taxon>
        <taxon>Mycobacteriales</taxon>
        <taxon>Nocardiaceae</taxon>
        <taxon>Williamsia</taxon>
    </lineage>
</organism>
<protein>
    <submittedName>
        <fullName evidence="3">HNH endonuclease</fullName>
    </submittedName>
</protein>
<proteinExistence type="inferred from homology"/>
<comment type="caution">
    <text evidence="3">The sequence shown here is derived from an EMBL/GenBank/DDBJ whole genome shotgun (WGS) entry which is preliminary data.</text>
</comment>
<evidence type="ECO:0000259" key="2">
    <source>
        <dbReference type="SMART" id="SM00507"/>
    </source>
</evidence>
<dbReference type="AlphaFoldDB" id="A0A495JZB6"/>
<dbReference type="Pfam" id="PF02720">
    <property type="entry name" value="DUF222"/>
    <property type="match status" value="1"/>
</dbReference>
<evidence type="ECO:0000256" key="1">
    <source>
        <dbReference type="ARBA" id="ARBA00023450"/>
    </source>
</evidence>
<comment type="similarity">
    <text evidence="1">Belongs to the Rv1128c/1148c/1588c/1702c/1945/3466 family.</text>
</comment>
<dbReference type="InterPro" id="IPR003615">
    <property type="entry name" value="HNH_nuc"/>
</dbReference>
<dbReference type="CDD" id="cd00085">
    <property type="entry name" value="HNHc"/>
    <property type="match status" value="1"/>
</dbReference>
<keyword evidence="3" id="KW-0378">Hydrolase</keyword>
<keyword evidence="3" id="KW-0540">Nuclease</keyword>
<feature type="domain" description="HNH nuclease" evidence="2">
    <location>
        <begin position="346"/>
        <end position="403"/>
    </location>
</feature>
<gene>
    <name evidence="3" type="ORF">DFJ75_1115</name>
</gene>
<dbReference type="Proteomes" id="UP000274762">
    <property type="component" value="Unassembled WGS sequence"/>
</dbReference>
<dbReference type="OrthoDB" id="5244772at2"/>
<dbReference type="InterPro" id="IPR003870">
    <property type="entry name" value="DUF222"/>
</dbReference>
<dbReference type="SMART" id="SM00507">
    <property type="entry name" value="HNHc"/>
    <property type="match status" value="1"/>
</dbReference>
<dbReference type="GO" id="GO:0008270">
    <property type="term" value="F:zinc ion binding"/>
    <property type="evidence" value="ECO:0007669"/>
    <property type="project" value="InterPro"/>
</dbReference>
<keyword evidence="3" id="KW-0255">Endonuclease</keyword>
<dbReference type="EMBL" id="RBKV01000001">
    <property type="protein sequence ID" value="RKR94320.1"/>
    <property type="molecule type" value="Genomic_DNA"/>
</dbReference>
<evidence type="ECO:0000313" key="4">
    <source>
        <dbReference type="Proteomes" id="UP000274762"/>
    </source>
</evidence>
<dbReference type="GO" id="GO:0004519">
    <property type="term" value="F:endonuclease activity"/>
    <property type="evidence" value="ECO:0007669"/>
    <property type="project" value="UniProtKB-KW"/>
</dbReference>
<evidence type="ECO:0000313" key="3">
    <source>
        <dbReference type="EMBL" id="RKR94320.1"/>
    </source>
</evidence>
<dbReference type="RefSeq" id="WP_062799013.1">
    <property type="nucleotide sequence ID" value="NZ_CBCRXS010000006.1"/>
</dbReference>
<dbReference type="Gene3D" id="1.10.30.50">
    <property type="match status" value="1"/>
</dbReference>
<sequence length="452" mass="49805">MMLVEGGTRITQLAEDLLLVPREENRRFARKTADVVELADLRVQEELAISGNLDKAARIPVAEVSMLLDISRTMAGIYIDNGLQLRDRFHNTRAAFEAGDIGFTHVREIVTALQGLDNNLLSELESEAIVIARQRLPRTTLRDELDRLVIAADPHGAAERRRSVEPHRDYRSSRDLNGLAHVSATIGAAEAAELDSRIRAVMDSVCARDRREPHQRRADAFVAVMRGRGHLDCVCERDDCPEKDRHPAPASPRPLIKIHTDAQTLAGLVGRVPILEGYGVIDPALAQQLAADATWQGLFQEANNFAQGRHRKPGAMSPPPGLLPADGHGGLTEPPPGALTYQPSQALREFIVARDGTCRAPECTTPAADCEIDHIIPFNHADPESGGWTIEENLEAACRPDHKRKTLGYWASRMHTDRSITWTTQYGQTFTTRPHGFTARTRTTAQLALATA</sequence>
<reference evidence="3 4" key="1">
    <citation type="submission" date="2018-10" db="EMBL/GenBank/DDBJ databases">
        <title>Sequencing the genomes of 1000 actinobacteria strains.</title>
        <authorList>
            <person name="Klenk H.-P."/>
        </authorList>
    </citation>
    <scope>NUCLEOTIDE SEQUENCE [LARGE SCALE GENOMIC DNA]</scope>
    <source>
        <strain evidence="3 4">DSM 44343</strain>
    </source>
</reference>
<name>A0A495JZB6_WILMA</name>
<accession>A0A495JZB6</accession>
<dbReference type="InterPro" id="IPR002711">
    <property type="entry name" value="HNH"/>
</dbReference>